<dbReference type="PROSITE" id="PS51352">
    <property type="entry name" value="THIOREDOXIN_2"/>
    <property type="match status" value="1"/>
</dbReference>
<evidence type="ECO:0000259" key="1">
    <source>
        <dbReference type="PROSITE" id="PS51352"/>
    </source>
</evidence>
<gene>
    <name evidence="2" type="ORF">DFH07DRAFT_394926</name>
</gene>
<feature type="domain" description="Thioredoxin" evidence="1">
    <location>
        <begin position="15"/>
        <end position="191"/>
    </location>
</feature>
<dbReference type="SUPFAM" id="SSF52833">
    <property type="entry name" value="Thioredoxin-like"/>
    <property type="match status" value="1"/>
</dbReference>
<comment type="caution">
    <text evidence="2">The sequence shown here is derived from an EMBL/GenBank/DDBJ whole genome shotgun (WGS) entry which is preliminary data.</text>
</comment>
<dbReference type="Pfam" id="PF13911">
    <property type="entry name" value="AhpC-TSA_2"/>
    <property type="match status" value="1"/>
</dbReference>
<dbReference type="InterPro" id="IPR032801">
    <property type="entry name" value="PXL2A/B/C"/>
</dbReference>
<keyword evidence="3" id="KW-1185">Reference proteome</keyword>
<dbReference type="InterPro" id="IPR036249">
    <property type="entry name" value="Thioredoxin-like_sf"/>
</dbReference>
<dbReference type="Gene3D" id="3.40.30.10">
    <property type="entry name" value="Glutaredoxin"/>
    <property type="match status" value="1"/>
</dbReference>
<dbReference type="AlphaFoldDB" id="A0AAD7JIL7"/>
<sequence length="198" mass="21643">MSFRQELNSFWAPKAKPTDSAPSISFQAPSSDRLRMPAADGRPTVVTFLRHCGCPFAEKTFKALRAAAAQSSDVRFVAVSHSDQGATERWLDAVGGSTGIEVIVDADRDLFAQWGLGVSTLAHFLSPAGLWALYRLGKDEGIWNRPTESGNRWQTSGSFAVDNKGLVRWGGPMRQAGDIPNFEEALEMLKTGNSNQQR</sequence>
<proteinExistence type="predicted"/>
<dbReference type="InterPro" id="IPR013766">
    <property type="entry name" value="Thioredoxin_domain"/>
</dbReference>
<reference evidence="2" key="1">
    <citation type="submission" date="2023-03" db="EMBL/GenBank/DDBJ databases">
        <title>Massive genome expansion in bonnet fungi (Mycena s.s.) driven by repeated elements and novel gene families across ecological guilds.</title>
        <authorList>
            <consortium name="Lawrence Berkeley National Laboratory"/>
            <person name="Harder C.B."/>
            <person name="Miyauchi S."/>
            <person name="Viragh M."/>
            <person name="Kuo A."/>
            <person name="Thoen E."/>
            <person name="Andreopoulos B."/>
            <person name="Lu D."/>
            <person name="Skrede I."/>
            <person name="Drula E."/>
            <person name="Henrissat B."/>
            <person name="Morin E."/>
            <person name="Kohler A."/>
            <person name="Barry K."/>
            <person name="LaButti K."/>
            <person name="Morin E."/>
            <person name="Salamov A."/>
            <person name="Lipzen A."/>
            <person name="Mereny Z."/>
            <person name="Hegedus B."/>
            <person name="Baldrian P."/>
            <person name="Stursova M."/>
            <person name="Weitz H."/>
            <person name="Taylor A."/>
            <person name="Grigoriev I.V."/>
            <person name="Nagy L.G."/>
            <person name="Martin F."/>
            <person name="Kauserud H."/>
        </authorList>
    </citation>
    <scope>NUCLEOTIDE SEQUENCE</scope>
    <source>
        <strain evidence="2">CBHHK188m</strain>
    </source>
</reference>
<evidence type="ECO:0000313" key="3">
    <source>
        <dbReference type="Proteomes" id="UP001215280"/>
    </source>
</evidence>
<organism evidence="2 3">
    <name type="scientific">Mycena maculata</name>
    <dbReference type="NCBI Taxonomy" id="230809"/>
    <lineage>
        <taxon>Eukaryota</taxon>
        <taxon>Fungi</taxon>
        <taxon>Dikarya</taxon>
        <taxon>Basidiomycota</taxon>
        <taxon>Agaricomycotina</taxon>
        <taxon>Agaricomycetes</taxon>
        <taxon>Agaricomycetidae</taxon>
        <taxon>Agaricales</taxon>
        <taxon>Marasmiineae</taxon>
        <taxon>Mycenaceae</taxon>
        <taxon>Mycena</taxon>
    </lineage>
</organism>
<dbReference type="Proteomes" id="UP001215280">
    <property type="component" value="Unassembled WGS sequence"/>
</dbReference>
<dbReference type="EMBL" id="JARJLG010000040">
    <property type="protein sequence ID" value="KAJ7763523.1"/>
    <property type="molecule type" value="Genomic_DNA"/>
</dbReference>
<accession>A0AAD7JIL7</accession>
<dbReference type="PANTHER" id="PTHR42336">
    <property type="entry name" value="THIOREDOXIN DOMAIN-CONTAINING PROTEIN-RELATED"/>
    <property type="match status" value="1"/>
</dbReference>
<name>A0AAD7JIL7_9AGAR</name>
<protein>
    <recommendedName>
        <fullName evidence="1">Thioredoxin domain-containing protein</fullName>
    </recommendedName>
</protein>
<dbReference type="PANTHER" id="PTHR42336:SF1">
    <property type="entry name" value="ALKYL HYDROPEROXIDE REDUCTASE SUBUNIT C_ THIOL SPECIFIC ANTIOXIDANT DOMAIN-CONTAINING PROTEIN"/>
    <property type="match status" value="1"/>
</dbReference>
<evidence type="ECO:0000313" key="2">
    <source>
        <dbReference type="EMBL" id="KAJ7763523.1"/>
    </source>
</evidence>